<organism evidence="1 2">
    <name type="scientific">Diphasiastrum complanatum</name>
    <name type="common">Issler's clubmoss</name>
    <name type="synonym">Lycopodium complanatum</name>
    <dbReference type="NCBI Taxonomy" id="34168"/>
    <lineage>
        <taxon>Eukaryota</taxon>
        <taxon>Viridiplantae</taxon>
        <taxon>Streptophyta</taxon>
        <taxon>Embryophyta</taxon>
        <taxon>Tracheophyta</taxon>
        <taxon>Lycopodiopsida</taxon>
        <taxon>Lycopodiales</taxon>
        <taxon>Lycopodiaceae</taxon>
        <taxon>Lycopodioideae</taxon>
        <taxon>Diphasiastrum</taxon>
    </lineage>
</organism>
<protein>
    <submittedName>
        <fullName evidence="1">Uncharacterized protein</fullName>
    </submittedName>
</protein>
<dbReference type="Proteomes" id="UP001162992">
    <property type="component" value="Chromosome 7"/>
</dbReference>
<keyword evidence="2" id="KW-1185">Reference proteome</keyword>
<gene>
    <name evidence="1" type="ORF">O6H91_07G054600</name>
</gene>
<accession>A0ACC2D5B6</accession>
<evidence type="ECO:0000313" key="1">
    <source>
        <dbReference type="EMBL" id="KAJ7549471.1"/>
    </source>
</evidence>
<comment type="caution">
    <text evidence="1">The sequence shown here is derived from an EMBL/GenBank/DDBJ whole genome shotgun (WGS) entry which is preliminary data.</text>
</comment>
<dbReference type="EMBL" id="CM055098">
    <property type="protein sequence ID" value="KAJ7549471.1"/>
    <property type="molecule type" value="Genomic_DNA"/>
</dbReference>
<name>A0ACC2D5B6_DIPCM</name>
<reference evidence="2" key="1">
    <citation type="journal article" date="2024" name="Proc. Natl. Acad. Sci. U.S.A.">
        <title>Extraordinary preservation of gene collinearity over three hundred million years revealed in homosporous lycophytes.</title>
        <authorList>
            <person name="Li C."/>
            <person name="Wickell D."/>
            <person name="Kuo L.Y."/>
            <person name="Chen X."/>
            <person name="Nie B."/>
            <person name="Liao X."/>
            <person name="Peng D."/>
            <person name="Ji J."/>
            <person name="Jenkins J."/>
            <person name="Williams M."/>
            <person name="Shu S."/>
            <person name="Plott C."/>
            <person name="Barry K."/>
            <person name="Rajasekar S."/>
            <person name="Grimwood J."/>
            <person name="Han X."/>
            <person name="Sun S."/>
            <person name="Hou Z."/>
            <person name="He W."/>
            <person name="Dai G."/>
            <person name="Sun C."/>
            <person name="Schmutz J."/>
            <person name="Leebens-Mack J.H."/>
            <person name="Li F.W."/>
            <person name="Wang L."/>
        </authorList>
    </citation>
    <scope>NUCLEOTIDE SEQUENCE [LARGE SCALE GENOMIC DNA]</scope>
    <source>
        <strain evidence="2">cv. PW_Plant_1</strain>
    </source>
</reference>
<proteinExistence type="predicted"/>
<sequence length="401" mass="44659">MTDIKEARSSEDHSIEGGSIREGAWHWVRVQDNEGRPSTGVVVMAAWMLSKRKYQTPYISLYNSLGWDCLICDSHVLNLWFPSRATSLARKILDELVEELQHRQRPIVFASFSGGVKACLYKLFQIIQGKSENGSLIQKYEMVGACAAGQIFDSCPIDFQSSIGVKFVKAQLQSSLVPKVVVDILVGGANTVLEPLFHSNFEEQRLDAWRTLHASWEMGPILVLCSKKDELAPFDRILEFCSDMRNFGCEVTLMSWEDSDHVGHYRLHPLEYKTAVSNLLASAYVHYLQRIKDSVSSHESASILSSASGISNSYRPISGLSKTRVGMQTNDAIEKDTFSAETDVTGKKLHGSPSYQSFSSTSSSQANMPSEQSDEIDDIPCGENELLGWNAANQLSKRSRL</sequence>
<evidence type="ECO:0000313" key="2">
    <source>
        <dbReference type="Proteomes" id="UP001162992"/>
    </source>
</evidence>